<evidence type="ECO:0000313" key="1">
    <source>
        <dbReference type="EMBL" id="KAJ8683506.1"/>
    </source>
</evidence>
<keyword evidence="2" id="KW-1185">Reference proteome</keyword>
<evidence type="ECO:0000313" key="2">
    <source>
        <dbReference type="Proteomes" id="UP001239111"/>
    </source>
</evidence>
<gene>
    <name evidence="1" type="ORF">QAD02_019298</name>
</gene>
<reference evidence="1" key="1">
    <citation type="submission" date="2023-04" db="EMBL/GenBank/DDBJ databases">
        <title>A chromosome-level genome assembly of the parasitoid wasp Eretmocerus hayati.</title>
        <authorList>
            <person name="Zhong Y."/>
            <person name="Liu S."/>
            <person name="Liu Y."/>
        </authorList>
    </citation>
    <scope>NUCLEOTIDE SEQUENCE</scope>
    <source>
        <strain evidence="1">ZJU_SS_LIU_2023</strain>
    </source>
</reference>
<name>A0ACC2PKE4_9HYME</name>
<protein>
    <submittedName>
        <fullName evidence="1">Uncharacterized protein</fullName>
    </submittedName>
</protein>
<proteinExistence type="predicted"/>
<accession>A0ACC2PKE4</accession>
<dbReference type="Proteomes" id="UP001239111">
    <property type="component" value="Chromosome 1"/>
</dbReference>
<sequence>MLTIFCHEDDPVRVECPSADELSVIINEVHCKECNKVFDGESRYRMHYLKVHQKKSLAKVHKDNIHYHCPAKQCAYSLTNQKYFSSYKYLKQHYLKVHAEKKFSCSNCTKSFSTTAAKEAHERICGVDFTCECGKIFTSPEALFTHARRNSHTIHEKYKSKRKKLGLSMKQIYASGIITTPILVPKGQIIKHILPKPTCDVAIQTDVVRIKKNSPRLRSSLEKQICRQTQTSETSKVAQMKRSAETQTAKAVRHVIRFHKLSNQKEISVEKHGFPKDDKSPIEIHSSEFLTPDSPLSLRHDIILQDLWEEKNSSGTQTSPEKNIFGDTNECSLQNITHHIVSRSDPMLTEETYTDRFNSTETQTERAFCQSIFETDPLSSHNETQTTENFTETIEPLHIYNDTYTQTCDEIFAQDLELSDIQTQTAWNDLDETTVSTQTKALKCLPGCSESSLWLTAQTNHMETQTDVFQFFEGIG</sequence>
<dbReference type="EMBL" id="CM056741">
    <property type="protein sequence ID" value="KAJ8683506.1"/>
    <property type="molecule type" value="Genomic_DNA"/>
</dbReference>
<organism evidence="1 2">
    <name type="scientific">Eretmocerus hayati</name>
    <dbReference type="NCBI Taxonomy" id="131215"/>
    <lineage>
        <taxon>Eukaryota</taxon>
        <taxon>Metazoa</taxon>
        <taxon>Ecdysozoa</taxon>
        <taxon>Arthropoda</taxon>
        <taxon>Hexapoda</taxon>
        <taxon>Insecta</taxon>
        <taxon>Pterygota</taxon>
        <taxon>Neoptera</taxon>
        <taxon>Endopterygota</taxon>
        <taxon>Hymenoptera</taxon>
        <taxon>Apocrita</taxon>
        <taxon>Proctotrupomorpha</taxon>
        <taxon>Chalcidoidea</taxon>
        <taxon>Aphelinidae</taxon>
        <taxon>Aphelininae</taxon>
        <taxon>Eretmocerus</taxon>
    </lineage>
</organism>
<comment type="caution">
    <text evidence="1">The sequence shown here is derived from an EMBL/GenBank/DDBJ whole genome shotgun (WGS) entry which is preliminary data.</text>
</comment>